<evidence type="ECO:0000256" key="5">
    <source>
        <dbReference type="SAM" id="Coils"/>
    </source>
</evidence>
<keyword evidence="4" id="KW-0067">ATP-binding</keyword>
<dbReference type="PANTHER" id="PTHR23073">
    <property type="entry name" value="26S PROTEASOME REGULATORY SUBUNIT"/>
    <property type="match status" value="1"/>
</dbReference>
<dbReference type="OrthoDB" id="1664597at2759"/>
<reference evidence="8 9" key="1">
    <citation type="submission" date="2019-03" db="EMBL/GenBank/DDBJ databases">
        <title>First draft genome of Liparis tanakae, snailfish: a comprehensive survey of snailfish specific genes.</title>
        <authorList>
            <person name="Kim W."/>
            <person name="Song I."/>
            <person name="Jeong J.-H."/>
            <person name="Kim D."/>
            <person name="Kim S."/>
            <person name="Ryu S."/>
            <person name="Song J.Y."/>
            <person name="Lee S.K."/>
        </authorList>
    </citation>
    <scope>NUCLEOTIDE SEQUENCE [LARGE SCALE GENOMIC DNA]</scope>
    <source>
        <tissue evidence="8">Muscle</tissue>
    </source>
</reference>
<evidence type="ECO:0000313" key="8">
    <source>
        <dbReference type="EMBL" id="TNN34662.1"/>
    </source>
</evidence>
<evidence type="ECO:0000256" key="6">
    <source>
        <dbReference type="SAM" id="MobiDB-lite"/>
    </source>
</evidence>
<dbReference type="FunFam" id="2.40.50.140:FF:000075">
    <property type="entry name" value="26S protease regulatory subunit 7"/>
    <property type="match status" value="1"/>
</dbReference>
<dbReference type="InterPro" id="IPR048723">
    <property type="entry name" value="OB_PRS7"/>
</dbReference>
<evidence type="ECO:0000313" key="9">
    <source>
        <dbReference type="Proteomes" id="UP000314294"/>
    </source>
</evidence>
<evidence type="ECO:0000256" key="3">
    <source>
        <dbReference type="ARBA" id="ARBA00022741"/>
    </source>
</evidence>
<dbReference type="InterPro" id="IPR012340">
    <property type="entry name" value="NA-bd_OB-fold"/>
</dbReference>
<keyword evidence="9" id="KW-1185">Reference proteome</keyword>
<evidence type="ECO:0000256" key="2">
    <source>
        <dbReference type="ARBA" id="ARBA00022490"/>
    </source>
</evidence>
<dbReference type="GO" id="GO:0008233">
    <property type="term" value="F:peptidase activity"/>
    <property type="evidence" value="ECO:0007669"/>
    <property type="project" value="UniProtKB-KW"/>
</dbReference>
<accession>A0A4Z2F2D8</accession>
<evidence type="ECO:0000256" key="1">
    <source>
        <dbReference type="ARBA" id="ARBA00004496"/>
    </source>
</evidence>
<dbReference type="GO" id="GO:0005737">
    <property type="term" value="C:cytoplasm"/>
    <property type="evidence" value="ECO:0007669"/>
    <property type="project" value="UniProtKB-SubCell"/>
</dbReference>
<keyword evidence="2" id="KW-0963">Cytoplasm</keyword>
<dbReference type="Proteomes" id="UP000314294">
    <property type="component" value="Unassembled WGS sequence"/>
</dbReference>
<organism evidence="8 9">
    <name type="scientific">Liparis tanakae</name>
    <name type="common">Tanaka's snailfish</name>
    <dbReference type="NCBI Taxonomy" id="230148"/>
    <lineage>
        <taxon>Eukaryota</taxon>
        <taxon>Metazoa</taxon>
        <taxon>Chordata</taxon>
        <taxon>Craniata</taxon>
        <taxon>Vertebrata</taxon>
        <taxon>Euteleostomi</taxon>
        <taxon>Actinopterygii</taxon>
        <taxon>Neopterygii</taxon>
        <taxon>Teleostei</taxon>
        <taxon>Neoteleostei</taxon>
        <taxon>Acanthomorphata</taxon>
        <taxon>Eupercaria</taxon>
        <taxon>Perciformes</taxon>
        <taxon>Cottioidei</taxon>
        <taxon>Cottales</taxon>
        <taxon>Liparidae</taxon>
        <taxon>Liparis</taxon>
    </lineage>
</organism>
<feature type="compositionally biased region" description="Basic and acidic residues" evidence="6">
    <location>
        <begin position="7"/>
        <end position="24"/>
    </location>
</feature>
<dbReference type="AlphaFoldDB" id="A0A4Z2F2D8"/>
<dbReference type="Gene3D" id="2.40.50.140">
    <property type="entry name" value="Nucleic acid-binding proteins"/>
    <property type="match status" value="1"/>
</dbReference>
<gene>
    <name evidence="8" type="primary">Psmc2</name>
    <name evidence="8" type="ORF">EYF80_055171</name>
</gene>
<dbReference type="GO" id="GO:0006508">
    <property type="term" value="P:proteolysis"/>
    <property type="evidence" value="ECO:0007669"/>
    <property type="project" value="UniProtKB-KW"/>
</dbReference>
<keyword evidence="8" id="KW-0378">Hydrolase</keyword>
<feature type="coiled-coil region" evidence="5">
    <location>
        <begin position="38"/>
        <end position="65"/>
    </location>
</feature>
<feature type="domain" description="26S proteasome regulatory subunit 7-like OB" evidence="7">
    <location>
        <begin position="87"/>
        <end position="154"/>
    </location>
</feature>
<comment type="subcellular location">
    <subcellularLocation>
        <location evidence="1">Cytoplasm</location>
    </subcellularLocation>
</comment>
<comment type="caution">
    <text evidence="8">The sequence shown here is derived from an EMBL/GenBank/DDBJ whole genome shotgun (WGS) entry which is preliminary data.</text>
</comment>
<proteinExistence type="predicted"/>
<name>A0A4Z2F2D8_9TELE</name>
<keyword evidence="8" id="KW-0645">Protease</keyword>
<evidence type="ECO:0000256" key="4">
    <source>
        <dbReference type="ARBA" id="ARBA00022840"/>
    </source>
</evidence>
<feature type="region of interest" description="Disordered" evidence="6">
    <location>
        <begin position="1"/>
        <end position="24"/>
    </location>
</feature>
<dbReference type="InterPro" id="IPR050221">
    <property type="entry name" value="26S_Proteasome_ATPase"/>
</dbReference>
<dbReference type="GO" id="GO:0005524">
    <property type="term" value="F:ATP binding"/>
    <property type="evidence" value="ECO:0007669"/>
    <property type="project" value="UniProtKB-KW"/>
</dbReference>
<keyword evidence="3" id="KW-0547">Nucleotide-binding</keyword>
<protein>
    <submittedName>
        <fullName evidence="8">26S protease regulatory subunit 7</fullName>
    </submittedName>
</protein>
<dbReference type="Pfam" id="PF21236">
    <property type="entry name" value="OB_PRS7"/>
    <property type="match status" value="1"/>
</dbReference>
<dbReference type="EMBL" id="SRLO01001915">
    <property type="protein sequence ID" value="TNN34662.1"/>
    <property type="molecule type" value="Genomic_DNA"/>
</dbReference>
<evidence type="ECO:0000259" key="7">
    <source>
        <dbReference type="Pfam" id="PF21236"/>
    </source>
</evidence>
<sequence>MPDYLGDDQRKTKEEEKDDAPIRSLDEGDIALLKTYGQSTYSRQIKQVEDDIQQLLKKINELTGIKESDTGLAPPALWDLAADKQTLQSEQPLQVARCTKIINADSEDPKYIINVKQFAKFVVDLSDQVAPTDIEEGMRVGVDRNKYQIHIPLPPKIDPTVTMMQVRVAAAPAGSSWMCSMKSIFTRHTETCNVQKQLLYRRLCCRWRRSPT</sequence>
<keyword evidence="5" id="KW-0175">Coiled coil</keyword>